<dbReference type="PANTHER" id="PTHR10826">
    <property type="entry name" value="COMPLEMENT COMPONENT 1"/>
    <property type="match status" value="1"/>
</dbReference>
<dbReference type="OMA" id="ALMKVCI"/>
<evidence type="ECO:0000313" key="2">
    <source>
        <dbReference type="Proteomes" id="UP000187609"/>
    </source>
</evidence>
<dbReference type="Pfam" id="PF02330">
    <property type="entry name" value="MAM33"/>
    <property type="match status" value="1"/>
</dbReference>
<dbReference type="PANTHER" id="PTHR10826:SF1">
    <property type="entry name" value="COMPLEMENT COMPONENT 1 Q SUBCOMPONENT-BINDING PROTEIN, MITOCHONDRIAL"/>
    <property type="match status" value="1"/>
</dbReference>
<dbReference type="InterPro" id="IPR003428">
    <property type="entry name" value="MAM33"/>
</dbReference>
<dbReference type="FunFam" id="3.10.280.10:FF:000006">
    <property type="entry name" value="Mitochondrial glycoprotein, expressed"/>
    <property type="match status" value="1"/>
</dbReference>
<dbReference type="SUPFAM" id="SSF54529">
    <property type="entry name" value="Mitochondrial glycoprotein MAM33-like"/>
    <property type="match status" value="1"/>
</dbReference>
<evidence type="ECO:0000313" key="1">
    <source>
        <dbReference type="EMBL" id="OIT05384.1"/>
    </source>
</evidence>
<dbReference type="SMR" id="A0A1J6IXW2"/>
<dbReference type="EMBL" id="MJEQ01037184">
    <property type="protein sequence ID" value="OIT05384.1"/>
    <property type="molecule type" value="Genomic_DNA"/>
</dbReference>
<proteinExistence type="predicted"/>
<evidence type="ECO:0008006" key="3">
    <source>
        <dbReference type="Google" id="ProtNLM"/>
    </source>
</evidence>
<feature type="non-terminal residue" evidence="1">
    <location>
        <position position="1"/>
    </location>
</feature>
<name>A0A1J6IXW2_NICAT</name>
<dbReference type="InterPro" id="IPR036561">
    <property type="entry name" value="MAM33_sf"/>
</dbReference>
<comment type="caution">
    <text evidence="1">The sequence shown here is derived from an EMBL/GenBank/DDBJ whole genome shotgun (WGS) entry which is preliminary data.</text>
</comment>
<organism evidence="1 2">
    <name type="scientific">Nicotiana attenuata</name>
    <name type="common">Coyote tobacco</name>
    <dbReference type="NCBI Taxonomy" id="49451"/>
    <lineage>
        <taxon>Eukaryota</taxon>
        <taxon>Viridiplantae</taxon>
        <taxon>Streptophyta</taxon>
        <taxon>Embryophyta</taxon>
        <taxon>Tracheophyta</taxon>
        <taxon>Spermatophyta</taxon>
        <taxon>Magnoliopsida</taxon>
        <taxon>eudicotyledons</taxon>
        <taxon>Gunneridae</taxon>
        <taxon>Pentapetalae</taxon>
        <taxon>asterids</taxon>
        <taxon>lamiids</taxon>
        <taxon>Solanales</taxon>
        <taxon>Solanaceae</taxon>
        <taxon>Nicotianoideae</taxon>
        <taxon>Nicotianeae</taxon>
        <taxon>Nicotiana</taxon>
    </lineage>
</organism>
<dbReference type="Proteomes" id="UP000187609">
    <property type="component" value="Unassembled WGS sequence"/>
</dbReference>
<accession>A0A1J6IXW2</accession>
<sequence>PKIKNGPIIIFCLQKISQFFTVQFELQSLISTRMRRVPAVLFQARKAIGDLDLLKIVQSEINHELSAKPFQNDESRSFGDFVVDWDSPQSQDVVLRRRCESGEEVAVSALLGAESSNENVKFPREAFMKVGVKKPGLSSVLEFDCVATAQVGDGCDFEIQNVNYIPSSALDSSAFKGPSFSFFSSLDQKLQDELYKYLEARGVSKNFADSLLLHLHRKEQGQYVNWLHKLQAVVTPSDDADNTAREI</sequence>
<keyword evidence="2" id="KW-1185">Reference proteome</keyword>
<dbReference type="GO" id="GO:0005759">
    <property type="term" value="C:mitochondrial matrix"/>
    <property type="evidence" value="ECO:0007669"/>
    <property type="project" value="InterPro"/>
</dbReference>
<dbReference type="AlphaFoldDB" id="A0A1J6IXW2"/>
<reference evidence="1" key="1">
    <citation type="submission" date="2016-11" db="EMBL/GenBank/DDBJ databases">
        <title>The genome of Nicotiana attenuata.</title>
        <authorList>
            <person name="Xu S."/>
            <person name="Brockmoeller T."/>
            <person name="Gaquerel E."/>
            <person name="Navarro A."/>
            <person name="Kuhl H."/>
            <person name="Gase K."/>
            <person name="Ling Z."/>
            <person name="Zhou W."/>
            <person name="Kreitzer C."/>
            <person name="Stanke M."/>
            <person name="Tang H."/>
            <person name="Lyons E."/>
            <person name="Pandey P."/>
            <person name="Pandey S.P."/>
            <person name="Timmermann B."/>
            <person name="Baldwin I.T."/>
        </authorList>
    </citation>
    <scope>NUCLEOTIDE SEQUENCE [LARGE SCALE GENOMIC DNA]</scope>
    <source>
        <strain evidence="1">UT</strain>
    </source>
</reference>
<dbReference type="Gene3D" id="3.10.280.10">
    <property type="entry name" value="Mitochondrial glycoprotein"/>
    <property type="match status" value="1"/>
</dbReference>
<dbReference type="Gramene" id="OIT05384">
    <property type="protein sequence ID" value="OIT05384"/>
    <property type="gene ID" value="A4A49_31119"/>
</dbReference>
<protein>
    <recommendedName>
        <fullName evidence="3">Mitochondrial acidic protein mam33</fullName>
    </recommendedName>
</protein>
<gene>
    <name evidence="1" type="ORF">A4A49_31119</name>
</gene>